<dbReference type="PANTHER" id="PTHR30600:SF9">
    <property type="entry name" value="BLR7738 PROTEIN"/>
    <property type="match status" value="1"/>
</dbReference>
<evidence type="ECO:0000256" key="2">
    <source>
        <dbReference type="ARBA" id="ARBA00022723"/>
    </source>
</evidence>
<geneLocation type="plasmid" evidence="8">
    <name>pelp_1</name>
</geneLocation>
<evidence type="ECO:0000256" key="3">
    <source>
        <dbReference type="ARBA" id="ARBA00023004"/>
    </source>
</evidence>
<feature type="domain" description="Cytochrome c" evidence="6">
    <location>
        <begin position="359"/>
        <end position="581"/>
    </location>
</feature>
<gene>
    <name evidence="7" type="ORF">ElP_72140</name>
</gene>
<evidence type="ECO:0000259" key="6">
    <source>
        <dbReference type="PROSITE" id="PS51007"/>
    </source>
</evidence>
<keyword evidence="1 4" id="KW-0349">Heme</keyword>
<evidence type="ECO:0000313" key="7">
    <source>
        <dbReference type="EMBL" id="QDV39250.1"/>
    </source>
</evidence>
<dbReference type="GO" id="GO:0004130">
    <property type="term" value="F:cytochrome-c peroxidase activity"/>
    <property type="evidence" value="ECO:0007669"/>
    <property type="project" value="TreeGrafter"/>
</dbReference>
<evidence type="ECO:0000313" key="8">
    <source>
        <dbReference type="Proteomes" id="UP000317835"/>
    </source>
</evidence>
<dbReference type="GO" id="GO:0020037">
    <property type="term" value="F:heme binding"/>
    <property type="evidence" value="ECO:0007669"/>
    <property type="project" value="InterPro"/>
</dbReference>
<dbReference type="Pfam" id="PF21419">
    <property type="entry name" value="RoxA-like_Cyt-c"/>
    <property type="match status" value="1"/>
</dbReference>
<protein>
    <submittedName>
        <fullName evidence="7">Cytochrome c</fullName>
    </submittedName>
</protein>
<dbReference type="GO" id="GO:0046872">
    <property type="term" value="F:metal ion binding"/>
    <property type="evidence" value="ECO:0007669"/>
    <property type="project" value="UniProtKB-KW"/>
</dbReference>
<keyword evidence="8" id="KW-1185">Reference proteome</keyword>
<dbReference type="KEGG" id="tpla:ElP_72140"/>
<keyword evidence="3 4" id="KW-0408">Iron</keyword>
<evidence type="ECO:0000256" key="1">
    <source>
        <dbReference type="ARBA" id="ARBA00022617"/>
    </source>
</evidence>
<reference evidence="7 8" key="1">
    <citation type="submission" date="2019-02" db="EMBL/GenBank/DDBJ databases">
        <title>Deep-cultivation of Planctomycetes and their phenomic and genomic characterization uncovers novel biology.</title>
        <authorList>
            <person name="Wiegand S."/>
            <person name="Jogler M."/>
            <person name="Boedeker C."/>
            <person name="Pinto D."/>
            <person name="Vollmers J."/>
            <person name="Rivas-Marin E."/>
            <person name="Kohn T."/>
            <person name="Peeters S.H."/>
            <person name="Heuer A."/>
            <person name="Rast P."/>
            <person name="Oberbeckmann S."/>
            <person name="Bunk B."/>
            <person name="Jeske O."/>
            <person name="Meyerdierks A."/>
            <person name="Storesund J.E."/>
            <person name="Kallscheuer N."/>
            <person name="Luecker S."/>
            <person name="Lage O.M."/>
            <person name="Pohl T."/>
            <person name="Merkel B.J."/>
            <person name="Hornburger P."/>
            <person name="Mueller R.-W."/>
            <person name="Bruemmer F."/>
            <person name="Labrenz M."/>
            <person name="Spormann A.M."/>
            <person name="Op den Camp H."/>
            <person name="Overmann J."/>
            <person name="Amann R."/>
            <person name="Jetten M.S.M."/>
            <person name="Mascher T."/>
            <person name="Medema M.H."/>
            <person name="Devos D.P."/>
            <person name="Kaster A.-K."/>
            <person name="Ovreas L."/>
            <person name="Rohde M."/>
            <person name="Galperin M.Y."/>
            <person name="Jogler C."/>
        </authorList>
    </citation>
    <scope>NUCLEOTIDE SEQUENCE [LARGE SCALE GENOMIC DNA]</scope>
    <source>
        <strain evidence="7 8">ElP</strain>
        <plasmid evidence="8">pelp_1</plasmid>
    </source>
</reference>
<dbReference type="NCBIfam" id="NF040606">
    <property type="entry name" value="CytoC_perox"/>
    <property type="match status" value="1"/>
</dbReference>
<dbReference type="PROSITE" id="PS51007">
    <property type="entry name" value="CYTC"/>
    <property type="match status" value="1"/>
</dbReference>
<dbReference type="Gene3D" id="1.10.760.10">
    <property type="entry name" value="Cytochrome c-like domain"/>
    <property type="match status" value="1"/>
</dbReference>
<dbReference type="PANTHER" id="PTHR30600">
    <property type="entry name" value="CYTOCHROME C PEROXIDASE-RELATED"/>
    <property type="match status" value="1"/>
</dbReference>
<keyword evidence="5" id="KW-0732">Signal</keyword>
<organism evidence="7 8">
    <name type="scientific">Tautonia plasticadhaerens</name>
    <dbReference type="NCBI Taxonomy" id="2527974"/>
    <lineage>
        <taxon>Bacteria</taxon>
        <taxon>Pseudomonadati</taxon>
        <taxon>Planctomycetota</taxon>
        <taxon>Planctomycetia</taxon>
        <taxon>Isosphaerales</taxon>
        <taxon>Isosphaeraceae</taxon>
        <taxon>Tautonia</taxon>
    </lineage>
</organism>
<accession>A0A518HEH5</accession>
<dbReference type="InterPro" id="IPR051395">
    <property type="entry name" value="Cytochrome_c_Peroxidase/MauG"/>
</dbReference>
<keyword evidence="7" id="KW-0614">Plasmid</keyword>
<sequence precursor="true">MIRFSVRLCAIALLGISVSGCKWGGGGGASPEGPGPDRNALVIEDDPFGEATREVAYLDQGWSPRDSQRFYFTSQGTQILPYDWFLVLEQPDGEGLFRDNQYMLRFRFLPQRPDEMNPHGLPVGFVKDEGRDRGWLGITCAACHTTQVDHEGVGYRIDGAPALADVPSFILELTEALEQTREDDSRFDRFAARVLDRDTPGRREVLRRQLDIVIDRREGYNARNFPPDKPAGYGRVDALGAILNEVFHEAVRDEQTPPTANTEPADAPVSYPFLWDTPQHDKVQWVGNVENGGLLDIGSLGRNVGEVLGVFADLELEREPVPPGYRSSVRVKNLRALEDWVRTLWSPQWPDGFPEIDGEKVAAGEALYRQHCLDCHRPIDRTDPGRRVEAVLRAVGTDPRTADNFWLRGGETGKLEGALVKVINPLAGRLGERAAGAAMLNHAVIGTIIGSAFEAPEDALTQVEFGERPVAVARALLGGVYKARPLNGIWATAPYLHNGSVPSLYQLLLPAEERVRSFSVGSRQFDPEHVGFRTDAPGVFQFRTHDEREEPIPGNSNAGHEYGTELSGEERWQLVEYLKTL</sequence>
<feature type="signal peptide" evidence="5">
    <location>
        <begin position="1"/>
        <end position="24"/>
    </location>
</feature>
<proteinExistence type="predicted"/>
<dbReference type="PROSITE" id="PS51257">
    <property type="entry name" value="PROKAR_LIPOPROTEIN"/>
    <property type="match status" value="1"/>
</dbReference>
<dbReference type="GO" id="GO:0009055">
    <property type="term" value="F:electron transfer activity"/>
    <property type="evidence" value="ECO:0007669"/>
    <property type="project" value="InterPro"/>
</dbReference>
<dbReference type="SUPFAM" id="SSF46626">
    <property type="entry name" value="Cytochrome c"/>
    <property type="match status" value="1"/>
</dbReference>
<keyword evidence="2 4" id="KW-0479">Metal-binding</keyword>
<dbReference type="EMBL" id="CP036427">
    <property type="protein sequence ID" value="QDV39250.1"/>
    <property type="molecule type" value="Genomic_DNA"/>
</dbReference>
<evidence type="ECO:0000256" key="5">
    <source>
        <dbReference type="SAM" id="SignalP"/>
    </source>
</evidence>
<dbReference type="InterPro" id="IPR036909">
    <property type="entry name" value="Cyt_c-like_dom_sf"/>
</dbReference>
<evidence type="ECO:0000256" key="4">
    <source>
        <dbReference type="PROSITE-ProRule" id="PRU00433"/>
    </source>
</evidence>
<dbReference type="AlphaFoldDB" id="A0A518HEH5"/>
<name>A0A518HEH5_9BACT</name>
<dbReference type="InterPro" id="IPR009056">
    <property type="entry name" value="Cyt_c-like_dom"/>
</dbReference>
<feature type="chain" id="PRO_5021783495" evidence="5">
    <location>
        <begin position="25"/>
        <end position="581"/>
    </location>
</feature>
<dbReference type="InterPro" id="IPR047758">
    <property type="entry name" value="CytoC_perox"/>
</dbReference>
<dbReference type="Proteomes" id="UP000317835">
    <property type="component" value="Plasmid pElP_1"/>
</dbReference>